<name>A0A918KRX6_9PROT</name>
<dbReference type="EMBL" id="BMYV01000003">
    <property type="protein sequence ID" value="GGX73639.1"/>
    <property type="molecule type" value="Genomic_DNA"/>
</dbReference>
<evidence type="ECO:0000313" key="2">
    <source>
        <dbReference type="Proteomes" id="UP000600865"/>
    </source>
</evidence>
<dbReference type="SUPFAM" id="SSF141694">
    <property type="entry name" value="AF2212/PG0164-like"/>
    <property type="match status" value="1"/>
</dbReference>
<protein>
    <recommendedName>
        <fullName evidence="3">DUF1905 domain-containing protein</fullName>
    </recommendedName>
</protein>
<dbReference type="InterPro" id="IPR037079">
    <property type="entry name" value="AF2212/PG0164-like_sf"/>
</dbReference>
<evidence type="ECO:0008006" key="3">
    <source>
        <dbReference type="Google" id="ProtNLM"/>
    </source>
</evidence>
<keyword evidence="2" id="KW-1185">Reference proteome</keyword>
<dbReference type="AlphaFoldDB" id="A0A918KRX6"/>
<evidence type="ECO:0000313" key="1">
    <source>
        <dbReference type="EMBL" id="GGX73639.1"/>
    </source>
</evidence>
<organism evidence="1 2">
    <name type="scientific">Litorimonas cladophorae</name>
    <dbReference type="NCBI Taxonomy" id="1220491"/>
    <lineage>
        <taxon>Bacteria</taxon>
        <taxon>Pseudomonadati</taxon>
        <taxon>Pseudomonadota</taxon>
        <taxon>Alphaproteobacteria</taxon>
        <taxon>Maricaulales</taxon>
        <taxon>Robiginitomaculaceae</taxon>
    </lineage>
</organism>
<dbReference type="Gene3D" id="2.40.30.100">
    <property type="entry name" value="AF2212/PG0164-like"/>
    <property type="match status" value="1"/>
</dbReference>
<dbReference type="Pfam" id="PF08922">
    <property type="entry name" value="DUF1905"/>
    <property type="match status" value="1"/>
</dbReference>
<dbReference type="RefSeq" id="WP_189586618.1">
    <property type="nucleotide sequence ID" value="NZ_BMYV01000003.1"/>
</dbReference>
<gene>
    <name evidence="1" type="ORF">GCM10011309_24650</name>
</gene>
<reference evidence="1 2" key="1">
    <citation type="journal article" date="2014" name="Int. J. Syst. Evol. Microbiol.">
        <title>Complete genome sequence of Corynebacterium casei LMG S-19264T (=DSM 44701T), isolated from a smear-ripened cheese.</title>
        <authorList>
            <consortium name="US DOE Joint Genome Institute (JGI-PGF)"/>
            <person name="Walter F."/>
            <person name="Albersmeier A."/>
            <person name="Kalinowski J."/>
            <person name="Ruckert C."/>
        </authorList>
    </citation>
    <scope>NUCLEOTIDE SEQUENCE [LARGE SCALE GENOMIC DNA]</scope>
    <source>
        <strain evidence="1 2">KCTC 23968</strain>
    </source>
</reference>
<comment type="caution">
    <text evidence="1">The sequence shown here is derived from an EMBL/GenBank/DDBJ whole genome shotgun (WGS) entry which is preliminary data.</text>
</comment>
<dbReference type="InterPro" id="IPR015018">
    <property type="entry name" value="DUF1905"/>
</dbReference>
<dbReference type="Proteomes" id="UP000600865">
    <property type="component" value="Unassembled WGS sequence"/>
</dbReference>
<sequence>MIDLDFEFTAALWEWKGSWVFVTLPVEMSADIKHFTRHSARGFRSVRVKFRIGDTEWNTSLFPDKESGAYFLPIKKAIRKAEDLEIGDSVDVAISVAI</sequence>
<proteinExistence type="predicted"/>
<accession>A0A918KRX6</accession>